<feature type="binding site" evidence="4">
    <location>
        <position position="131"/>
    </location>
    <ligand>
        <name>substrate</name>
    </ligand>
</feature>
<keyword evidence="2 5" id="KW-0479">Metal-binding</keyword>
<dbReference type="OrthoDB" id="5172636at2"/>
<keyword evidence="8" id="KW-1185">Reference proteome</keyword>
<comment type="caution">
    <text evidence="7">The sequence shown here is derived from an EMBL/GenBank/DDBJ whole genome shotgun (WGS) entry which is preliminary data.</text>
</comment>
<evidence type="ECO:0000256" key="4">
    <source>
        <dbReference type="PIRSR" id="PIRSR015582-1"/>
    </source>
</evidence>
<dbReference type="InterPro" id="IPR040442">
    <property type="entry name" value="Pyrv_kinase-like_dom_sf"/>
</dbReference>
<keyword evidence="3 5" id="KW-0460">Magnesium</keyword>
<dbReference type="PANTHER" id="PTHR32308:SF10">
    <property type="entry name" value="CITRATE LYASE SUBUNIT BETA"/>
    <property type="match status" value="1"/>
</dbReference>
<dbReference type="GO" id="GO:0006107">
    <property type="term" value="P:oxaloacetate metabolic process"/>
    <property type="evidence" value="ECO:0007669"/>
    <property type="project" value="TreeGrafter"/>
</dbReference>
<dbReference type="GO" id="GO:0000287">
    <property type="term" value="F:magnesium ion binding"/>
    <property type="evidence" value="ECO:0007669"/>
    <property type="project" value="TreeGrafter"/>
</dbReference>
<dbReference type="Proteomes" id="UP000440096">
    <property type="component" value="Unassembled WGS sequence"/>
</dbReference>
<name>A0A6N7YU29_9PSEU</name>
<evidence type="ECO:0000313" key="8">
    <source>
        <dbReference type="Proteomes" id="UP000440096"/>
    </source>
</evidence>
<dbReference type="AlphaFoldDB" id="A0A6N7YU29"/>
<sequence>MKPYRSMLFVPGHKESWADKGVAAGADALILDLEDAVPADLKAEARQTVSRTSRRLAAGGRPYGVWVRPNSWDSGLVWHDLAEVVCSGIDGLVLPKVETSAEIHYFDGVVTSLEALGGVEQGRTKFLLTLETAKAIAGAAELATASPRVVSMLGGTGPHGDIARALGYIFTAEGLETLYARSKILLACRTAGLDHPVCGLWQDVRDVVGLRDFLGSNRQLGYRGAMVIHPSHVHIANEVFTPSATEFAFYEEVVAQFDAAVVRGDAALVVGGQHVDLAHAKTARQWLEHWGWLREGQRTEPASTTGSERSTKFS</sequence>
<reference evidence="7 8" key="1">
    <citation type="submission" date="2019-11" db="EMBL/GenBank/DDBJ databases">
        <title>Draft genome of Amycolatopsis RM579.</title>
        <authorList>
            <person name="Duangmal K."/>
            <person name="Mingma R."/>
        </authorList>
    </citation>
    <scope>NUCLEOTIDE SEQUENCE [LARGE SCALE GENOMIC DNA]</scope>
    <source>
        <strain evidence="7 8">RM579</strain>
    </source>
</reference>
<keyword evidence="7" id="KW-0456">Lyase</keyword>
<evidence type="ECO:0000256" key="2">
    <source>
        <dbReference type="ARBA" id="ARBA00022723"/>
    </source>
</evidence>
<organism evidence="7 8">
    <name type="scientific">Amycolatopsis pithecellobii</name>
    <dbReference type="NCBI Taxonomy" id="664692"/>
    <lineage>
        <taxon>Bacteria</taxon>
        <taxon>Bacillati</taxon>
        <taxon>Actinomycetota</taxon>
        <taxon>Actinomycetes</taxon>
        <taxon>Pseudonocardiales</taxon>
        <taxon>Pseudonocardiaceae</taxon>
        <taxon>Amycolatopsis</taxon>
    </lineage>
</organism>
<gene>
    <name evidence="7" type="ORF">GKO32_15860</name>
</gene>
<proteinExistence type="predicted"/>
<dbReference type="PANTHER" id="PTHR32308">
    <property type="entry name" value="LYASE BETA SUBUNIT, PUTATIVE (AFU_ORTHOLOGUE AFUA_4G13030)-RELATED"/>
    <property type="match status" value="1"/>
</dbReference>
<evidence type="ECO:0000313" key="7">
    <source>
        <dbReference type="EMBL" id="MTD55442.1"/>
    </source>
</evidence>
<dbReference type="Gene3D" id="3.20.20.60">
    <property type="entry name" value="Phosphoenolpyruvate-binding domains"/>
    <property type="match status" value="1"/>
</dbReference>
<dbReference type="GO" id="GO:0016829">
    <property type="term" value="F:lyase activity"/>
    <property type="evidence" value="ECO:0007669"/>
    <property type="project" value="UniProtKB-KW"/>
</dbReference>
<evidence type="ECO:0000259" key="6">
    <source>
        <dbReference type="Pfam" id="PF03328"/>
    </source>
</evidence>
<comment type="cofactor">
    <cofactor evidence="1">
        <name>Mg(2+)</name>
        <dbReference type="ChEBI" id="CHEBI:18420"/>
    </cofactor>
</comment>
<dbReference type="PIRSF" id="PIRSF015582">
    <property type="entry name" value="Cit_lyase_B"/>
    <property type="match status" value="1"/>
</dbReference>
<accession>A0A6N7YU29</accession>
<evidence type="ECO:0000256" key="1">
    <source>
        <dbReference type="ARBA" id="ARBA00001946"/>
    </source>
</evidence>
<dbReference type="InterPro" id="IPR015813">
    <property type="entry name" value="Pyrv/PenolPyrv_kinase-like_dom"/>
</dbReference>
<dbReference type="EMBL" id="WMBA01000022">
    <property type="protein sequence ID" value="MTD55442.1"/>
    <property type="molecule type" value="Genomic_DNA"/>
</dbReference>
<evidence type="ECO:0000256" key="5">
    <source>
        <dbReference type="PIRSR" id="PIRSR015582-2"/>
    </source>
</evidence>
<feature type="domain" description="HpcH/HpaI aldolase/citrate lyase" evidence="6">
    <location>
        <begin position="5"/>
        <end position="230"/>
    </location>
</feature>
<feature type="binding site" evidence="5">
    <location>
        <position position="131"/>
    </location>
    <ligand>
        <name>Mg(2+)</name>
        <dbReference type="ChEBI" id="CHEBI:18420"/>
    </ligand>
</feature>
<feature type="binding site" evidence="5">
    <location>
        <position position="161"/>
    </location>
    <ligand>
        <name>Mg(2+)</name>
        <dbReference type="ChEBI" id="CHEBI:18420"/>
    </ligand>
</feature>
<dbReference type="SUPFAM" id="SSF51621">
    <property type="entry name" value="Phosphoenolpyruvate/pyruvate domain"/>
    <property type="match status" value="1"/>
</dbReference>
<feature type="binding site" evidence="4">
    <location>
        <position position="68"/>
    </location>
    <ligand>
        <name>substrate</name>
    </ligand>
</feature>
<evidence type="ECO:0000256" key="3">
    <source>
        <dbReference type="ARBA" id="ARBA00022842"/>
    </source>
</evidence>
<dbReference type="InterPro" id="IPR011206">
    <property type="entry name" value="Citrate_lyase_beta/mcl1/mcl2"/>
</dbReference>
<protein>
    <submittedName>
        <fullName evidence="7">CoA ester lyase</fullName>
    </submittedName>
</protein>
<dbReference type="InterPro" id="IPR005000">
    <property type="entry name" value="Aldolase/citrate-lyase_domain"/>
</dbReference>
<dbReference type="Pfam" id="PF03328">
    <property type="entry name" value="HpcH_HpaI"/>
    <property type="match status" value="1"/>
</dbReference>